<evidence type="ECO:0000259" key="5">
    <source>
        <dbReference type="Pfam" id="PF00582"/>
    </source>
</evidence>
<dbReference type="SUPFAM" id="SSF52402">
    <property type="entry name" value="Adenine nucleotide alpha hydrolases-like"/>
    <property type="match status" value="2"/>
</dbReference>
<proteinExistence type="inferred from homology"/>
<evidence type="ECO:0000313" key="7">
    <source>
        <dbReference type="Proteomes" id="UP000254602"/>
    </source>
</evidence>
<dbReference type="Pfam" id="PF00582">
    <property type="entry name" value="Usp"/>
    <property type="match status" value="2"/>
</dbReference>
<dbReference type="EMBL" id="UGUY01000001">
    <property type="protein sequence ID" value="SUD69326.1"/>
    <property type="molecule type" value="Genomic_DNA"/>
</dbReference>
<accession>A0A379KMS1</accession>
<name>A0A379KMS1_PSEPU</name>
<dbReference type="PANTHER" id="PTHR47892">
    <property type="entry name" value="UNIVERSAL STRESS PROTEIN E"/>
    <property type="match status" value="1"/>
</dbReference>
<comment type="similarity">
    <text evidence="2">Belongs to the universal stress protein A family.</text>
</comment>
<dbReference type="AlphaFoldDB" id="A0A379KMS1"/>
<comment type="function">
    <text evidence="4">Required for resistance to DNA-damaging agents.</text>
</comment>
<dbReference type="GO" id="GO:0005737">
    <property type="term" value="C:cytoplasm"/>
    <property type="evidence" value="ECO:0007669"/>
    <property type="project" value="UniProtKB-SubCell"/>
</dbReference>
<evidence type="ECO:0000256" key="3">
    <source>
        <dbReference type="ARBA" id="ARBA00022490"/>
    </source>
</evidence>
<organism evidence="6 7">
    <name type="scientific">Pseudomonas putida</name>
    <name type="common">Arthrobacter siderocapsulatus</name>
    <dbReference type="NCBI Taxonomy" id="303"/>
    <lineage>
        <taxon>Bacteria</taxon>
        <taxon>Pseudomonadati</taxon>
        <taxon>Pseudomonadota</taxon>
        <taxon>Gammaproteobacteria</taxon>
        <taxon>Pseudomonadales</taxon>
        <taxon>Pseudomonadaceae</taxon>
        <taxon>Pseudomonas</taxon>
    </lineage>
</organism>
<dbReference type="PANTHER" id="PTHR47892:SF1">
    <property type="entry name" value="UNIVERSAL STRESS PROTEIN E"/>
    <property type="match status" value="1"/>
</dbReference>
<feature type="domain" description="UspA" evidence="5">
    <location>
        <begin position="152"/>
        <end position="295"/>
    </location>
</feature>
<sequence length="308" mass="34044">MGQYRQLLVLLTDIDPHSAALRRALALAHVSGAAVHIVGLFEPYEAHSLRQERLNEAELQRQYGLYRKQLEALVERHRSSNTCLTLDTVKAEDLRDQAADYIRELKPDMVIKDTETTPALARFFGTPLDCALMRAYQGSMHFVPRAAASLPKRILVAVDTALRDDPDAQMLFNRALIRAADALALQCDAQLHLLSAYDLVGVFAPDMVVAQTWVEEMRDALQVPFDALADAEGVPPDCRHFMEGGAVQVIRDQVAALDIDVVVMGVVQPRGLSKLLGDTTERIVSDPPCSVLAVHPCVIDTWEPMPCN</sequence>
<gene>
    <name evidence="6" type="primary">uspE_3</name>
    <name evidence="6" type="ORF">NCTC7914_03468</name>
</gene>
<dbReference type="InterPro" id="IPR006016">
    <property type="entry name" value="UspA"/>
</dbReference>
<evidence type="ECO:0000313" key="6">
    <source>
        <dbReference type="EMBL" id="SUD69326.1"/>
    </source>
</evidence>
<dbReference type="RefSeq" id="WP_046785825.1">
    <property type="nucleotide sequence ID" value="NZ_JBFOKL010000015.1"/>
</dbReference>
<protein>
    <submittedName>
        <fullName evidence="6">UspA domain-containing protein</fullName>
    </submittedName>
</protein>
<keyword evidence="3" id="KW-0963">Cytoplasm</keyword>
<dbReference type="Gene3D" id="3.40.50.12370">
    <property type="match status" value="1"/>
</dbReference>
<evidence type="ECO:0000256" key="1">
    <source>
        <dbReference type="ARBA" id="ARBA00004496"/>
    </source>
</evidence>
<comment type="subcellular location">
    <subcellularLocation>
        <location evidence="1">Cytoplasm</location>
    </subcellularLocation>
</comment>
<reference evidence="6 7" key="1">
    <citation type="submission" date="2018-06" db="EMBL/GenBank/DDBJ databases">
        <authorList>
            <consortium name="Pathogen Informatics"/>
            <person name="Doyle S."/>
        </authorList>
    </citation>
    <scope>NUCLEOTIDE SEQUENCE [LARGE SCALE GENOMIC DNA]</scope>
    <source>
        <strain evidence="6 7">NCTC7914</strain>
    </source>
</reference>
<feature type="domain" description="UspA" evidence="5">
    <location>
        <begin position="4"/>
        <end position="123"/>
    </location>
</feature>
<evidence type="ECO:0000256" key="4">
    <source>
        <dbReference type="ARBA" id="ARBA00037131"/>
    </source>
</evidence>
<evidence type="ECO:0000256" key="2">
    <source>
        <dbReference type="ARBA" id="ARBA00008791"/>
    </source>
</evidence>
<dbReference type="Proteomes" id="UP000254602">
    <property type="component" value="Unassembled WGS sequence"/>
</dbReference>